<accession>A0A9Q4C5T6</accession>
<keyword evidence="5" id="KW-0547">Nucleotide-binding</keyword>
<organism evidence="13 14">
    <name type="scientific">Halorutilus salinus</name>
    <dbReference type="NCBI Taxonomy" id="2487751"/>
    <lineage>
        <taxon>Archaea</taxon>
        <taxon>Methanobacteriati</taxon>
        <taxon>Methanobacteriota</taxon>
        <taxon>Stenosarchaea group</taxon>
        <taxon>Halobacteria</taxon>
        <taxon>Halorutilales</taxon>
        <taxon>Halorutilaceae</taxon>
        <taxon>Halorutilus</taxon>
    </lineage>
</organism>
<evidence type="ECO:0000313" key="13">
    <source>
        <dbReference type="EMBL" id="MCX2819670.1"/>
    </source>
</evidence>
<keyword evidence="9" id="KW-0067">ATP-binding</keyword>
<dbReference type="Pfam" id="PF11867">
    <property type="entry name" value="T1RH-like_C"/>
    <property type="match status" value="1"/>
</dbReference>
<dbReference type="PANTHER" id="PTHR30195:SF15">
    <property type="entry name" value="TYPE I RESTRICTION ENZYME HINDI ENDONUCLEASE SUBUNIT"/>
    <property type="match status" value="1"/>
</dbReference>
<evidence type="ECO:0000259" key="12">
    <source>
        <dbReference type="PROSITE" id="PS51192"/>
    </source>
</evidence>
<dbReference type="Pfam" id="PF22679">
    <property type="entry name" value="T1R_D3-like"/>
    <property type="match status" value="1"/>
</dbReference>
<evidence type="ECO:0000313" key="14">
    <source>
        <dbReference type="Proteomes" id="UP001149411"/>
    </source>
</evidence>
<evidence type="ECO:0000256" key="7">
    <source>
        <dbReference type="ARBA" id="ARBA00022759"/>
    </source>
</evidence>
<feature type="coiled-coil region" evidence="11">
    <location>
        <begin position="856"/>
        <end position="901"/>
    </location>
</feature>
<dbReference type="PANTHER" id="PTHR30195">
    <property type="entry name" value="TYPE I SITE-SPECIFIC DEOXYRIBONUCLEASE PROTEIN SUBUNIT M AND R"/>
    <property type="match status" value="1"/>
</dbReference>
<dbReference type="InterPro" id="IPR007409">
    <property type="entry name" value="Restrct_endonuc_type1_HsdR_N"/>
</dbReference>
<dbReference type="AlphaFoldDB" id="A0A9Q4C5T6"/>
<proteinExistence type="inferred from homology"/>
<keyword evidence="14" id="KW-1185">Reference proteome</keyword>
<keyword evidence="4" id="KW-0540">Nuclease</keyword>
<dbReference type="PROSITE" id="PS51192">
    <property type="entry name" value="HELICASE_ATP_BIND_1"/>
    <property type="match status" value="1"/>
</dbReference>
<dbReference type="InterPro" id="IPR055180">
    <property type="entry name" value="HsdR_RecA-like_helicase_dom_2"/>
</dbReference>
<comment type="similarity">
    <text evidence="2">Belongs to the HsdR family.</text>
</comment>
<reference evidence="13" key="1">
    <citation type="submission" date="2022-09" db="EMBL/GenBank/DDBJ databases">
        <title>Haloadaptaus new haloarchaeum isolated from saline soil.</title>
        <authorList>
            <person name="Duran-Viseras A."/>
            <person name="Sanchez-Porro C."/>
            <person name="Ventosa A."/>
        </authorList>
    </citation>
    <scope>NUCLEOTIDE SEQUENCE</scope>
    <source>
        <strain evidence="13">F3-133</strain>
    </source>
</reference>
<evidence type="ECO:0000256" key="1">
    <source>
        <dbReference type="ARBA" id="ARBA00000851"/>
    </source>
</evidence>
<dbReference type="GO" id="GO:0009035">
    <property type="term" value="F:type I site-specific deoxyribonuclease activity"/>
    <property type="evidence" value="ECO:0007669"/>
    <property type="project" value="UniProtKB-EC"/>
</dbReference>
<dbReference type="Gene3D" id="3.90.1570.50">
    <property type="match status" value="1"/>
</dbReference>
<dbReference type="CDD" id="cd18030">
    <property type="entry name" value="DEXHc_RE_I_HsdR"/>
    <property type="match status" value="1"/>
</dbReference>
<dbReference type="GO" id="GO:0005524">
    <property type="term" value="F:ATP binding"/>
    <property type="evidence" value="ECO:0007669"/>
    <property type="project" value="UniProtKB-KW"/>
</dbReference>
<protein>
    <recommendedName>
        <fullName evidence="3">type I site-specific deoxyribonuclease</fullName>
        <ecNumber evidence="3">3.1.21.3</ecNumber>
    </recommendedName>
</protein>
<dbReference type="InterPro" id="IPR004473">
    <property type="entry name" value="Restrct_endonuc_typeI_HsdR"/>
</dbReference>
<keyword evidence="8" id="KW-0378">Hydrolase</keyword>
<gene>
    <name evidence="13" type="ORF">EGH25_09955</name>
</gene>
<dbReference type="SUPFAM" id="SSF52540">
    <property type="entry name" value="P-loop containing nucleoside triphosphate hydrolases"/>
    <property type="match status" value="2"/>
</dbReference>
<dbReference type="Pfam" id="PF04313">
    <property type="entry name" value="HSDR_N"/>
    <property type="match status" value="1"/>
</dbReference>
<evidence type="ECO:0000256" key="5">
    <source>
        <dbReference type="ARBA" id="ARBA00022741"/>
    </source>
</evidence>
<keyword evidence="11" id="KW-0175">Coiled coil</keyword>
<dbReference type="CDD" id="cd22332">
    <property type="entry name" value="HsdR_N"/>
    <property type="match status" value="1"/>
</dbReference>
<dbReference type="InterPro" id="IPR027417">
    <property type="entry name" value="P-loop_NTPase"/>
</dbReference>
<keyword evidence="7 13" id="KW-0255">Endonuclease</keyword>
<keyword evidence="10" id="KW-0238">DNA-binding</keyword>
<comment type="catalytic activity">
    <reaction evidence="1">
        <text>Endonucleolytic cleavage of DNA to give random double-stranded fragments with terminal 5'-phosphates, ATP is simultaneously hydrolyzed.</text>
        <dbReference type="EC" id="3.1.21.3"/>
    </reaction>
</comment>
<dbReference type="GO" id="GO:0009307">
    <property type="term" value="P:DNA restriction-modification system"/>
    <property type="evidence" value="ECO:0007669"/>
    <property type="project" value="UniProtKB-KW"/>
</dbReference>
<dbReference type="CDD" id="cd18800">
    <property type="entry name" value="SF2_C_EcoR124I-like"/>
    <property type="match status" value="1"/>
</dbReference>
<dbReference type="GO" id="GO:0003677">
    <property type="term" value="F:DNA binding"/>
    <property type="evidence" value="ECO:0007669"/>
    <property type="project" value="UniProtKB-KW"/>
</dbReference>
<evidence type="ECO:0000256" key="6">
    <source>
        <dbReference type="ARBA" id="ARBA00022747"/>
    </source>
</evidence>
<dbReference type="EC" id="3.1.21.3" evidence="3"/>
<evidence type="ECO:0000256" key="10">
    <source>
        <dbReference type="ARBA" id="ARBA00023125"/>
    </source>
</evidence>
<keyword evidence="6" id="KW-0680">Restriction system</keyword>
<dbReference type="EMBL" id="RKLV01000010">
    <property type="protein sequence ID" value="MCX2819670.1"/>
    <property type="molecule type" value="Genomic_DNA"/>
</dbReference>
<evidence type="ECO:0000256" key="8">
    <source>
        <dbReference type="ARBA" id="ARBA00022801"/>
    </source>
</evidence>
<name>A0A9Q4C5T6_9EURY</name>
<dbReference type="InterPro" id="IPR040980">
    <property type="entry name" value="SWI2_SNF2"/>
</dbReference>
<dbReference type="RefSeq" id="WP_266088137.1">
    <property type="nucleotide sequence ID" value="NZ_RKLV01000010.1"/>
</dbReference>
<dbReference type="InterPro" id="IPR014001">
    <property type="entry name" value="Helicase_ATP-bd"/>
</dbReference>
<evidence type="ECO:0000256" key="9">
    <source>
        <dbReference type="ARBA" id="ARBA00022840"/>
    </source>
</evidence>
<dbReference type="Proteomes" id="UP001149411">
    <property type="component" value="Unassembled WGS sequence"/>
</dbReference>
<evidence type="ECO:0000256" key="11">
    <source>
        <dbReference type="SAM" id="Coils"/>
    </source>
</evidence>
<dbReference type="InterPro" id="IPR021810">
    <property type="entry name" value="T1RH-like_C"/>
</dbReference>
<dbReference type="Pfam" id="PF18766">
    <property type="entry name" value="SWI2_SNF2"/>
    <property type="match status" value="1"/>
</dbReference>
<evidence type="ECO:0000256" key="2">
    <source>
        <dbReference type="ARBA" id="ARBA00008598"/>
    </source>
</evidence>
<dbReference type="Gene3D" id="3.40.50.300">
    <property type="entry name" value="P-loop containing nucleotide triphosphate hydrolases"/>
    <property type="match status" value="2"/>
</dbReference>
<dbReference type="GO" id="GO:0120545">
    <property type="term" value="F:nucleic acid conformation isomerase activity"/>
    <property type="evidence" value="ECO:0007669"/>
    <property type="project" value="UniProtKB-ARBA"/>
</dbReference>
<dbReference type="InterPro" id="IPR051268">
    <property type="entry name" value="Type-I_R_enzyme_R_subunit"/>
</dbReference>
<dbReference type="SMART" id="SM00487">
    <property type="entry name" value="DEXDc"/>
    <property type="match status" value="1"/>
</dbReference>
<dbReference type="NCBIfam" id="TIGR00348">
    <property type="entry name" value="hsdR"/>
    <property type="match status" value="1"/>
</dbReference>
<comment type="caution">
    <text evidence="13">The sequence shown here is derived from an EMBL/GenBank/DDBJ whole genome shotgun (WGS) entry which is preliminary data.</text>
</comment>
<evidence type="ECO:0000256" key="4">
    <source>
        <dbReference type="ARBA" id="ARBA00022722"/>
    </source>
</evidence>
<feature type="domain" description="Helicase ATP-binding" evidence="12">
    <location>
        <begin position="298"/>
        <end position="465"/>
    </location>
</feature>
<evidence type="ECO:0000256" key="3">
    <source>
        <dbReference type="ARBA" id="ARBA00012654"/>
    </source>
</evidence>
<sequence length="997" mass="115004">MPNEYDTTERPALDAFETLGWEVVDRTQEPWDDPREKRSTAVLEPRLRDAVRRLNPWIDDNNLNKVVREIQQVAGRNTTHENKQIHEKLVRHTSVEQDRGHGNKHQTVQYIDYENPENNDLLVVNQFAVEGERETVKPDIVAFVNGIPLGVIECKDPTIGPPGGDKPKSEALKQLARYQNERGGESEGAEELFRYNQFSVATWYEGALMGTYGTPRDQYKPWRDAYPVDDDYLEDYFGLDGFVPDQHRMLYALFEPERLLDQLRNFTVFEEDAGGITRMVARYQQYRATYRALEAIRERDRRESQGGVIWHTQGSGKSLTMLFLGLKLRRRRDDPTLLLVTDRQALDSQIHTTFEQCGFPNPIQANDIDELRDELGSGAGQTIATLIHKFQLKDDEEDESVDHPVLTRDEDVYVMVDEAHRTQYKQLANNMRTALPNAFYVGFTGTPIEKDERDTRRAFGNYIDTYTIDQSLEDDTTVEILYQGRLADIHLDGADLDRVFDEVFEGYTEEEKAEIKKRYARKKDLAEAENRIDRVAEDIVKHYDENIGEPFKGMVVTVSKRAAIEYKKRLDAHGGPESRVVISKGHNDPEEIKEYAPSDAEKKEIKDDFKDEDGDVELLVVCDMLLTGFDAPVAQVMYLDKPRREHNLLQAIARVNRPYEDKNHGLVVDYYGVSDNLKEALAMFSQDDVERAMVPLSDKKPELEAAHNKAFSFFDGLDDVESCLQTLEPEDTRVEFNNAFRRFSSLMDIVMPDPMANPYKEDLERLTEIHARAKQRYRDDDLNVEGCGSKVRELINDHIESSGIEVLNDEPVSVMEADEFDAHVESLEDDEARASEMRHAIEHEINVRYDEDPVHYGSLRERLEDLIEEYREKRMSDQEVIEELRDLLNEMRSRDREAEKKGLDSSTELSFYHAVEEVLGEGGEVGQDRLIELTRDVVGVVEEHASVVEWKRKVNIQKSMRKDVKLRLYGADADLSDEERDELTNRIIELARAHYGE</sequence>